<evidence type="ECO:0000313" key="4">
    <source>
        <dbReference type="Proteomes" id="UP001152876"/>
    </source>
</evidence>
<dbReference type="AlphaFoldDB" id="A0A9X4SBQ7"/>
<gene>
    <name evidence="3" type="ORF">H010_20791</name>
</gene>
<feature type="region of interest" description="Disordered" evidence="2">
    <location>
        <begin position="137"/>
        <end position="158"/>
    </location>
</feature>
<dbReference type="Proteomes" id="UP001152876">
    <property type="component" value="Unassembled WGS sequence"/>
</dbReference>
<proteinExistence type="predicted"/>
<sequence>MNNLQSLRMLVKLKQRRLEQLDEALNLSRRQLREQMDGLASVLSDQAHSRAIEEAQRARLLALVVGDQSFRPNDLVTLQHLLAEAERAAADATKRVRHAEQQVDVAQQRCDAALRAYQRAEQQLQACQQRLELALKTAQAEQDDQQDEEAEDASVARLLAAQRSAATAGMQGQ</sequence>
<dbReference type="InterPro" id="IPR053716">
    <property type="entry name" value="Flag_assembly_chemotaxis_eff"/>
</dbReference>
<organism evidence="3 4">
    <name type="scientific">Hydrogenophaga taeniospiralis CCUG 15921</name>
    <dbReference type="NCBI Taxonomy" id="1281780"/>
    <lineage>
        <taxon>Bacteria</taxon>
        <taxon>Pseudomonadati</taxon>
        <taxon>Pseudomonadota</taxon>
        <taxon>Betaproteobacteria</taxon>
        <taxon>Burkholderiales</taxon>
        <taxon>Comamonadaceae</taxon>
        <taxon>Hydrogenophaga</taxon>
    </lineage>
</organism>
<name>A0A9X4SBQ7_9BURK</name>
<evidence type="ECO:0000256" key="2">
    <source>
        <dbReference type="SAM" id="MobiDB-lite"/>
    </source>
</evidence>
<dbReference type="RefSeq" id="WP_068175105.1">
    <property type="nucleotide sequence ID" value="NZ_AOGK01000024.1"/>
</dbReference>
<dbReference type="Gene3D" id="1.10.287.1700">
    <property type="match status" value="1"/>
</dbReference>
<reference evidence="3" key="1">
    <citation type="submission" date="2013-01" db="EMBL/GenBank/DDBJ databases">
        <title>Genome draft of Hydrogenophaga taeniospiralis 2K1.</title>
        <authorList>
            <person name="Gomila M."/>
            <person name="Lalucat J."/>
        </authorList>
    </citation>
    <scope>NUCLEOTIDE SEQUENCE</scope>
    <source>
        <strain evidence="3">CCUG 15921</strain>
    </source>
</reference>
<evidence type="ECO:0000256" key="1">
    <source>
        <dbReference type="SAM" id="Coils"/>
    </source>
</evidence>
<feature type="compositionally biased region" description="Acidic residues" evidence="2">
    <location>
        <begin position="141"/>
        <end position="152"/>
    </location>
</feature>
<comment type="caution">
    <text evidence="3">The sequence shown here is derived from an EMBL/GenBank/DDBJ whole genome shotgun (WGS) entry which is preliminary data.</text>
</comment>
<feature type="coiled-coil region" evidence="1">
    <location>
        <begin position="4"/>
        <end position="31"/>
    </location>
</feature>
<dbReference type="EMBL" id="AOGK01000024">
    <property type="protein sequence ID" value="MDG5977704.1"/>
    <property type="molecule type" value="Genomic_DNA"/>
</dbReference>
<keyword evidence="4" id="KW-1185">Reference proteome</keyword>
<evidence type="ECO:0008006" key="5">
    <source>
        <dbReference type="Google" id="ProtNLM"/>
    </source>
</evidence>
<keyword evidence="1" id="KW-0175">Coiled coil</keyword>
<evidence type="ECO:0000313" key="3">
    <source>
        <dbReference type="EMBL" id="MDG5977704.1"/>
    </source>
</evidence>
<accession>A0A9X4SBQ7</accession>
<protein>
    <recommendedName>
        <fullName evidence="5">Type III secretion protein</fullName>
    </recommendedName>
</protein>